<dbReference type="PATRIC" id="fig|768706.3.peg.307"/>
<accession>G7W540</accession>
<dbReference type="eggNOG" id="COG1083">
    <property type="taxonomic scope" value="Bacteria"/>
</dbReference>
<sequence length="239" mass="26849">MLNDRRIIAIIPARSGSKGLPDKNIRLLNGKPLIAYSILQAQEAGLFDEIFLSTDSQEYANIAIQYGANVPFLRSEELASDSASTWDCVREALEQYSRIGQEFDIFVVLQPTSPSRTPNDITNAINEMILTNADSVVSVCEADHYPMCYNILPKNKSLKGFIRPEFLVKTRQELPTYYRINGAIFAVSTSFFSKTQNIYAGNSFAFIMPIERSIDIDTLFDFSLAEYLLTTDSALKMSH</sequence>
<dbReference type="Pfam" id="PF02348">
    <property type="entry name" value="CTP_transf_3"/>
    <property type="match status" value="1"/>
</dbReference>
<evidence type="ECO:0000313" key="1">
    <source>
        <dbReference type="EMBL" id="AET66056.1"/>
    </source>
</evidence>
<organism evidence="1 2">
    <name type="scientific">Desulfosporosinus orientis (strain ATCC 19365 / DSM 765 / NCIMB 8382 / VKM B-1628 / Singapore I)</name>
    <name type="common">Desulfotomaculum orientis</name>
    <dbReference type="NCBI Taxonomy" id="768706"/>
    <lineage>
        <taxon>Bacteria</taxon>
        <taxon>Bacillati</taxon>
        <taxon>Bacillota</taxon>
        <taxon>Clostridia</taxon>
        <taxon>Eubacteriales</taxon>
        <taxon>Desulfitobacteriaceae</taxon>
        <taxon>Desulfosporosinus</taxon>
    </lineage>
</organism>
<dbReference type="EMBL" id="CP003108">
    <property type="protein sequence ID" value="AET66056.1"/>
    <property type="molecule type" value="Genomic_DNA"/>
</dbReference>
<protein>
    <submittedName>
        <fullName evidence="1">CMP-N-acetylneuraminic acid synthetase</fullName>
    </submittedName>
</protein>
<evidence type="ECO:0000313" key="2">
    <source>
        <dbReference type="Proteomes" id="UP000006346"/>
    </source>
</evidence>
<keyword evidence="2" id="KW-1185">Reference proteome</keyword>
<dbReference type="HOGENOM" id="CLU_042930_1_1_9"/>
<gene>
    <name evidence="1" type="ordered locus">Desor_0346</name>
</gene>
<dbReference type="SUPFAM" id="SSF53448">
    <property type="entry name" value="Nucleotide-diphospho-sugar transferases"/>
    <property type="match status" value="1"/>
</dbReference>
<dbReference type="AlphaFoldDB" id="G7W540"/>
<dbReference type="Proteomes" id="UP000006346">
    <property type="component" value="Chromosome"/>
</dbReference>
<dbReference type="PANTHER" id="PTHR21485">
    <property type="entry name" value="HAD SUPERFAMILY MEMBERS CMAS AND KDSC"/>
    <property type="match status" value="1"/>
</dbReference>
<reference evidence="2" key="1">
    <citation type="submission" date="2011-11" db="EMBL/GenBank/DDBJ databases">
        <title>Complete sequence of Desulfosporosinus orientis DSM 765.</title>
        <authorList>
            <person name="Lucas S."/>
            <person name="Han J."/>
            <person name="Lapidus A."/>
            <person name="Cheng J.-F."/>
            <person name="Goodwin L."/>
            <person name="Pitluck S."/>
            <person name="Peters L."/>
            <person name="Ovchinnikova G."/>
            <person name="Teshima H."/>
            <person name="Detter J.C."/>
            <person name="Han C."/>
            <person name="Tapia R."/>
            <person name="Land M."/>
            <person name="Hauser L."/>
            <person name="Kyrpides N."/>
            <person name="Ivanova N."/>
            <person name="Pagani I."/>
            <person name="Pester M."/>
            <person name="Spring S."/>
            <person name="Ollivier B."/>
            <person name="Rattei T."/>
            <person name="Klenk H.-P."/>
            <person name="Wagner M."/>
            <person name="Loy A."/>
            <person name="Woyke T."/>
        </authorList>
    </citation>
    <scope>NUCLEOTIDE SEQUENCE [LARGE SCALE GENOMIC DNA]</scope>
    <source>
        <strain evidence="2">ATCC 19365 / DSM 765 / NCIMB 8382 / VKM B-1628</strain>
    </source>
</reference>
<dbReference type="InterPro" id="IPR003329">
    <property type="entry name" value="Cytidylyl_trans"/>
</dbReference>
<dbReference type="STRING" id="768706.Desor_0346"/>
<dbReference type="InterPro" id="IPR050793">
    <property type="entry name" value="CMP-NeuNAc_synthase"/>
</dbReference>
<dbReference type="Gene3D" id="3.90.550.10">
    <property type="entry name" value="Spore Coat Polysaccharide Biosynthesis Protein SpsA, Chain A"/>
    <property type="match status" value="1"/>
</dbReference>
<reference evidence="1 2" key="2">
    <citation type="journal article" date="2012" name="J. Bacteriol.">
        <title>Complete genome sequences of Desulfosporosinus orientis DSM765T, Desulfosporosinus youngiae DSM17734T, Desulfosporosinus meridiei DSM13257T, and Desulfosporosinus acidiphilus DSM22704T.</title>
        <authorList>
            <person name="Pester M."/>
            <person name="Brambilla E."/>
            <person name="Alazard D."/>
            <person name="Rattei T."/>
            <person name="Weinmaier T."/>
            <person name="Han J."/>
            <person name="Lucas S."/>
            <person name="Lapidus A."/>
            <person name="Cheng J.F."/>
            <person name="Goodwin L."/>
            <person name="Pitluck S."/>
            <person name="Peters L."/>
            <person name="Ovchinnikova G."/>
            <person name="Teshima H."/>
            <person name="Detter J.C."/>
            <person name="Han C.S."/>
            <person name="Tapia R."/>
            <person name="Land M.L."/>
            <person name="Hauser L."/>
            <person name="Kyrpides N.C."/>
            <person name="Ivanova N.N."/>
            <person name="Pagani I."/>
            <person name="Huntmann M."/>
            <person name="Wei C.L."/>
            <person name="Davenport K.W."/>
            <person name="Daligault H."/>
            <person name="Chain P.S."/>
            <person name="Chen A."/>
            <person name="Mavromatis K."/>
            <person name="Markowitz V."/>
            <person name="Szeto E."/>
            <person name="Mikhailova N."/>
            <person name="Pati A."/>
            <person name="Wagner M."/>
            <person name="Woyke T."/>
            <person name="Ollivier B."/>
            <person name="Klenk H.P."/>
            <person name="Spring S."/>
            <person name="Loy A."/>
        </authorList>
    </citation>
    <scope>NUCLEOTIDE SEQUENCE [LARGE SCALE GENOMIC DNA]</scope>
    <source>
        <strain evidence="2">ATCC 19365 / DSM 765 / NCIMB 8382 / VKM B-1628</strain>
    </source>
</reference>
<dbReference type="PANTHER" id="PTHR21485:SF6">
    <property type="entry name" value="N-ACYLNEURAMINATE CYTIDYLYLTRANSFERASE-RELATED"/>
    <property type="match status" value="1"/>
</dbReference>
<dbReference type="RefSeq" id="WP_014182882.1">
    <property type="nucleotide sequence ID" value="NC_016584.1"/>
</dbReference>
<dbReference type="KEGG" id="dor:Desor_0346"/>
<proteinExistence type="predicted"/>
<dbReference type="OrthoDB" id="9805604at2"/>
<dbReference type="GO" id="GO:0008781">
    <property type="term" value="F:N-acylneuraminate cytidylyltransferase activity"/>
    <property type="evidence" value="ECO:0007669"/>
    <property type="project" value="TreeGrafter"/>
</dbReference>
<dbReference type="CDD" id="cd02513">
    <property type="entry name" value="CMP-NeuAc_Synthase"/>
    <property type="match status" value="1"/>
</dbReference>
<dbReference type="InterPro" id="IPR029044">
    <property type="entry name" value="Nucleotide-diphossugar_trans"/>
</dbReference>
<name>G7W540_DESOD</name>